<keyword evidence="8" id="KW-0812">Transmembrane</keyword>
<keyword evidence="8" id="KW-1133">Transmembrane helix</keyword>
<dbReference type="Pfam" id="PF13424">
    <property type="entry name" value="TPR_12"/>
    <property type="match status" value="2"/>
</dbReference>
<feature type="repeat" description="TPR" evidence="6">
    <location>
        <begin position="70"/>
        <end position="103"/>
    </location>
</feature>
<feature type="repeat" description="TPR" evidence="6">
    <location>
        <begin position="110"/>
        <end position="143"/>
    </location>
</feature>
<comment type="caution">
    <text evidence="10">The sequence shown here is derived from an EMBL/GenBank/DDBJ whole genome shotgun (WGS) entry which is preliminary data.</text>
</comment>
<dbReference type="InterPro" id="IPR051476">
    <property type="entry name" value="Bac_ResReg_Asp_Phosphatase"/>
</dbReference>
<keyword evidence="4 6" id="KW-0802">TPR repeat</keyword>
<feature type="chain" id="PRO_5032908372" evidence="9">
    <location>
        <begin position="25"/>
        <end position="525"/>
    </location>
</feature>
<proteinExistence type="inferred from homology"/>
<evidence type="ECO:0000256" key="3">
    <source>
        <dbReference type="ARBA" id="ARBA00022737"/>
    </source>
</evidence>
<keyword evidence="3" id="KW-0677">Repeat</keyword>
<feature type="transmembrane region" description="Helical" evidence="8">
    <location>
        <begin position="336"/>
        <end position="356"/>
    </location>
</feature>
<accession>A0A838ZP64</accession>
<dbReference type="Proteomes" id="UP000552241">
    <property type="component" value="Unassembled WGS sequence"/>
</dbReference>
<dbReference type="SUPFAM" id="SSF46894">
    <property type="entry name" value="C-terminal effector domain of the bipartite response regulators"/>
    <property type="match status" value="1"/>
</dbReference>
<dbReference type="InterPro" id="IPR016032">
    <property type="entry name" value="Sig_transdc_resp-reg_C-effctor"/>
</dbReference>
<evidence type="ECO:0000313" key="10">
    <source>
        <dbReference type="EMBL" id="MBA5629157.1"/>
    </source>
</evidence>
<keyword evidence="9" id="KW-0732">Signal</keyword>
<evidence type="ECO:0000256" key="9">
    <source>
        <dbReference type="SAM" id="SignalP"/>
    </source>
</evidence>
<feature type="repeat" description="TPR" evidence="6">
    <location>
        <begin position="150"/>
        <end position="183"/>
    </location>
</feature>
<evidence type="ECO:0000256" key="2">
    <source>
        <dbReference type="ARBA" id="ARBA00022490"/>
    </source>
</evidence>
<keyword evidence="7" id="KW-0175">Coiled coil</keyword>
<keyword evidence="8" id="KW-0472">Membrane</keyword>
<keyword evidence="11" id="KW-1185">Reference proteome</keyword>
<protein>
    <submittedName>
        <fullName evidence="10">Tetratricopeptide repeat protein</fullName>
    </submittedName>
</protein>
<evidence type="ECO:0000256" key="8">
    <source>
        <dbReference type="SAM" id="Phobius"/>
    </source>
</evidence>
<evidence type="ECO:0000256" key="7">
    <source>
        <dbReference type="SAM" id="Coils"/>
    </source>
</evidence>
<dbReference type="PROSITE" id="PS50005">
    <property type="entry name" value="TPR"/>
    <property type="match status" value="3"/>
</dbReference>
<dbReference type="InterPro" id="IPR011990">
    <property type="entry name" value="TPR-like_helical_dom_sf"/>
</dbReference>
<dbReference type="SMART" id="SM00028">
    <property type="entry name" value="TPR"/>
    <property type="match status" value="5"/>
</dbReference>
<dbReference type="GO" id="GO:0006355">
    <property type="term" value="P:regulation of DNA-templated transcription"/>
    <property type="evidence" value="ECO:0007669"/>
    <property type="project" value="InterPro"/>
</dbReference>
<dbReference type="InterPro" id="IPR019734">
    <property type="entry name" value="TPR_rpt"/>
</dbReference>
<feature type="signal peptide" evidence="9">
    <location>
        <begin position="1"/>
        <end position="24"/>
    </location>
</feature>
<dbReference type="EMBL" id="JACDZE010000001">
    <property type="protein sequence ID" value="MBA5629157.1"/>
    <property type="molecule type" value="Genomic_DNA"/>
</dbReference>
<dbReference type="GO" id="GO:0003677">
    <property type="term" value="F:DNA binding"/>
    <property type="evidence" value="ECO:0007669"/>
    <property type="project" value="InterPro"/>
</dbReference>
<evidence type="ECO:0000256" key="4">
    <source>
        <dbReference type="ARBA" id="ARBA00022803"/>
    </source>
</evidence>
<evidence type="ECO:0000256" key="6">
    <source>
        <dbReference type="PROSITE-ProRule" id="PRU00339"/>
    </source>
</evidence>
<dbReference type="PANTHER" id="PTHR46630">
    <property type="entry name" value="TETRATRICOPEPTIDE REPEAT PROTEIN 29"/>
    <property type="match status" value="1"/>
</dbReference>
<keyword evidence="2" id="KW-0963">Cytoplasm</keyword>
<dbReference type="Gene3D" id="1.25.40.10">
    <property type="entry name" value="Tetratricopeptide repeat domain"/>
    <property type="match status" value="2"/>
</dbReference>
<dbReference type="SUPFAM" id="SSF48452">
    <property type="entry name" value="TPR-like"/>
    <property type="match status" value="1"/>
</dbReference>
<comment type="similarity">
    <text evidence="5">Belongs to the Rap family.</text>
</comment>
<sequence length="525" mass="61205">MRNFFRIFIKTIIVFLILHSFARASTPEKCDEIINAAIEERQNRDFTKSLELLSQAKNIAEENNWQEQRFRAINNIGAAYYVMSDFGEAISYYLEAYSIAIEHLTFKQEITALNNIAILYFDEGDFNRAEEYFQKAYTIAKNENIEAKIPLYAVNLGNSLNRQKRYEEALNYYEEAISSAGEDKIVLTHAFLGKGEIFFLQKKYTEAETVLNELSKKTSEIALRQVHITSLTMLSQIYQQKGLWRESLNYALEAQRKSLSLEQKIQSYEQLFSIYKHQNDLDNSILYKDSVIWAKDSLNVLKNSALFENNKVKFEIQNYQKELSESQQKLESERKIFLTTIALSSVALILLIWALWNNSIKYKQKKIISERNQKIIQLELEKEIESKNRKLTAKAIHLSSKNELIQDLIDTFSNEPEILQSASVRGKINSIQNHLKKENELDDFFTHFEEANHGFISSVKSSHPDLNSNDLRFIAYIYMDLSIKEISSLLNITMDACRKRKERISRKMGIEDTSLLYNHLHSFVK</sequence>
<feature type="coiled-coil region" evidence="7">
    <location>
        <begin position="309"/>
        <end position="336"/>
    </location>
</feature>
<dbReference type="RefSeq" id="WP_182042723.1">
    <property type="nucleotide sequence ID" value="NZ_JACDZE010000001.1"/>
</dbReference>
<dbReference type="AlphaFoldDB" id="A0A838ZP64"/>
<dbReference type="PANTHER" id="PTHR46630:SF1">
    <property type="entry name" value="TETRATRICOPEPTIDE REPEAT PROTEIN 29"/>
    <property type="match status" value="1"/>
</dbReference>
<comment type="subcellular location">
    <subcellularLocation>
        <location evidence="1">Cytoplasm</location>
    </subcellularLocation>
</comment>
<organism evidence="10 11">
    <name type="scientific">Moheibacter lacus</name>
    <dbReference type="NCBI Taxonomy" id="2745851"/>
    <lineage>
        <taxon>Bacteria</taxon>
        <taxon>Pseudomonadati</taxon>
        <taxon>Bacteroidota</taxon>
        <taxon>Flavobacteriia</taxon>
        <taxon>Flavobacteriales</taxon>
        <taxon>Weeksellaceae</taxon>
        <taxon>Moheibacter</taxon>
    </lineage>
</organism>
<evidence type="ECO:0000256" key="1">
    <source>
        <dbReference type="ARBA" id="ARBA00004496"/>
    </source>
</evidence>
<name>A0A838ZP64_9FLAO</name>
<evidence type="ECO:0000313" key="11">
    <source>
        <dbReference type="Proteomes" id="UP000552241"/>
    </source>
</evidence>
<gene>
    <name evidence="10" type="ORF">HU137_05155</name>
</gene>
<reference evidence="10 11" key="1">
    <citation type="submission" date="2020-07" db="EMBL/GenBank/DDBJ databases">
        <title>Moheibacter lacus sp. nov., a member of the family Flavobacteriaceae isolated from freshwater lake sediment.</title>
        <authorList>
            <person name="Liu Y."/>
        </authorList>
    </citation>
    <scope>NUCLEOTIDE SEQUENCE [LARGE SCALE GENOMIC DNA]</scope>
    <source>
        <strain evidence="10 11">BDHS18</strain>
    </source>
</reference>
<evidence type="ECO:0000256" key="5">
    <source>
        <dbReference type="ARBA" id="ARBA00038253"/>
    </source>
</evidence>
<dbReference type="GO" id="GO:0005737">
    <property type="term" value="C:cytoplasm"/>
    <property type="evidence" value="ECO:0007669"/>
    <property type="project" value="UniProtKB-SubCell"/>
</dbReference>